<dbReference type="InParanoid" id="L2GPK6"/>
<evidence type="ECO:0000256" key="6">
    <source>
        <dbReference type="SAM" id="Phobius"/>
    </source>
</evidence>
<evidence type="ECO:0000256" key="4">
    <source>
        <dbReference type="PIRNR" id="PIRNR003352"/>
    </source>
</evidence>
<dbReference type="Gene3D" id="3.30.390.110">
    <property type="match status" value="1"/>
</dbReference>
<evidence type="ECO:0000313" key="9">
    <source>
        <dbReference type="Proteomes" id="UP000011082"/>
    </source>
</evidence>
<feature type="region of interest" description="Disordered" evidence="5">
    <location>
        <begin position="245"/>
        <end position="271"/>
    </location>
</feature>
<dbReference type="Pfam" id="PF01778">
    <property type="entry name" value="Ribosomal_L28e"/>
    <property type="match status" value="1"/>
</dbReference>
<dbReference type="GO" id="GO:0030687">
    <property type="term" value="C:preribosome, large subunit precursor"/>
    <property type="evidence" value="ECO:0007669"/>
    <property type="project" value="EnsemblFungi"/>
</dbReference>
<keyword evidence="6" id="KW-1133">Transmembrane helix</keyword>
<keyword evidence="3 4" id="KW-0539">Nucleus</keyword>
<evidence type="ECO:0000256" key="5">
    <source>
        <dbReference type="SAM" id="MobiDB-lite"/>
    </source>
</evidence>
<evidence type="ECO:0000259" key="7">
    <source>
        <dbReference type="Pfam" id="PF01778"/>
    </source>
</evidence>
<dbReference type="STRING" id="993615.L2GPK6"/>
<dbReference type="PIRSF" id="PIRSF003352">
    <property type="entry name" value="MAK16"/>
    <property type="match status" value="1"/>
</dbReference>
<dbReference type="FunCoup" id="L2GPK6">
    <property type="interactions" value="186"/>
</dbReference>
<dbReference type="InterPro" id="IPR029004">
    <property type="entry name" value="Ribosomal_eL28/Mak16"/>
</dbReference>
<dbReference type="OMA" id="CPLANTK"/>
<dbReference type="Proteomes" id="UP000011082">
    <property type="component" value="Unassembled WGS sequence"/>
</dbReference>
<dbReference type="RefSeq" id="XP_007603534.1">
    <property type="nucleotide sequence ID" value="XM_007603472.1"/>
</dbReference>
<evidence type="ECO:0000256" key="3">
    <source>
        <dbReference type="ARBA" id="ARBA00023242"/>
    </source>
</evidence>
<keyword evidence="6" id="KW-0472">Membrane</keyword>
<dbReference type="OrthoDB" id="10251342at2759"/>
<feature type="domain" description="Ribosomal eL28/Mak16" evidence="7">
    <location>
        <begin position="50"/>
        <end position="162"/>
    </location>
</feature>
<evidence type="ECO:0000313" key="8">
    <source>
        <dbReference type="EMBL" id="ELA42766.1"/>
    </source>
</evidence>
<dbReference type="GO" id="GO:0000466">
    <property type="term" value="P:maturation of 5.8S rRNA from tricistronic rRNA transcript (SSU-rRNA, 5.8S rRNA, LSU-rRNA)"/>
    <property type="evidence" value="ECO:0007669"/>
    <property type="project" value="EnsemblFungi"/>
</dbReference>
<dbReference type="HOGENOM" id="CLU_050888_2_1_1"/>
<proteinExistence type="inferred from homology"/>
<dbReference type="AlphaFoldDB" id="L2GPK6"/>
<dbReference type="GO" id="GO:0000463">
    <property type="term" value="P:maturation of LSU-rRNA from tricistronic rRNA transcript (SSU-rRNA, 5.8S rRNA, LSU-rRNA)"/>
    <property type="evidence" value="ECO:0007669"/>
    <property type="project" value="EnsemblFungi"/>
</dbReference>
<feature type="transmembrane region" description="Helical" evidence="6">
    <location>
        <begin position="24"/>
        <end position="41"/>
    </location>
</feature>
<accession>L2GPK6</accession>
<organism evidence="8 9">
    <name type="scientific">Vittaforma corneae (strain ATCC 50505)</name>
    <name type="common">Microsporidian parasite</name>
    <name type="synonym">Nosema corneum</name>
    <dbReference type="NCBI Taxonomy" id="993615"/>
    <lineage>
        <taxon>Eukaryota</taxon>
        <taxon>Fungi</taxon>
        <taxon>Fungi incertae sedis</taxon>
        <taxon>Microsporidia</taxon>
        <taxon>Nosematidae</taxon>
        <taxon>Vittaforma</taxon>
    </lineage>
</organism>
<gene>
    <name evidence="8" type="ORF">VICG_00081</name>
</gene>
<protein>
    <recommendedName>
        <fullName evidence="4">Protein MAK16</fullName>
    </recommendedName>
</protein>
<dbReference type="EMBL" id="JH370130">
    <property type="protein sequence ID" value="ELA42766.1"/>
    <property type="molecule type" value="Genomic_DNA"/>
</dbReference>
<evidence type="ECO:0000256" key="1">
    <source>
        <dbReference type="ARBA" id="ARBA00004123"/>
    </source>
</evidence>
<dbReference type="InterPro" id="IPR006958">
    <property type="entry name" value="Mak16"/>
</dbReference>
<reference evidence="9" key="1">
    <citation type="submission" date="2011-05" db="EMBL/GenBank/DDBJ databases">
        <title>The genome sequence of Vittaforma corneae strain ATCC 50505.</title>
        <authorList>
            <consortium name="The Broad Institute Genome Sequencing Platform"/>
            <person name="Cuomo C."/>
            <person name="Didier E."/>
            <person name="Bowers L."/>
            <person name="Young S.K."/>
            <person name="Zeng Q."/>
            <person name="Gargeya S."/>
            <person name="Fitzgerald M."/>
            <person name="Haas B."/>
            <person name="Abouelleil A."/>
            <person name="Alvarado L."/>
            <person name="Arachchi H.M."/>
            <person name="Berlin A."/>
            <person name="Chapman S.B."/>
            <person name="Gearin G."/>
            <person name="Goldberg J."/>
            <person name="Griggs A."/>
            <person name="Gujja S."/>
            <person name="Hansen M."/>
            <person name="Heiman D."/>
            <person name="Howarth C."/>
            <person name="Larimer J."/>
            <person name="Lui A."/>
            <person name="MacDonald P.J.P."/>
            <person name="McCowen C."/>
            <person name="Montmayeur A."/>
            <person name="Murphy C."/>
            <person name="Neiman D."/>
            <person name="Pearson M."/>
            <person name="Priest M."/>
            <person name="Roberts A."/>
            <person name="Saif S."/>
            <person name="Shea T."/>
            <person name="Sisk P."/>
            <person name="Stolte C."/>
            <person name="Sykes S."/>
            <person name="Wortman J."/>
            <person name="Nusbaum C."/>
            <person name="Birren B."/>
        </authorList>
    </citation>
    <scope>NUCLEOTIDE SEQUENCE [LARGE SCALE GENOMIC DNA]</scope>
    <source>
        <strain evidence="9">ATCC 50505</strain>
    </source>
</reference>
<sequence>MHLIVCMEEYCYLTRHAIRQLSNLLVYIFFVVLNFCEKFILSSLMFDKKIWDAIGNKKTCSFKLDTKLDTLCKNEYNVTGTCNEFSCPLANTKYATVRSIDEELFLFVKEPERCNTPKSMYEKIKLSHDYQTALKEIEEHLEFWDPEIIHKCKQRMTKLVEYHERMQYLRENGQKEYMVRKTKMNRREKIRALKALNSINFEQEIGDEILMRLEAGIYGEENKEKYERAVEKEKKRRRKRYVADFEESAEVSDIPKKKKQKKEKKEKAVQW</sequence>
<keyword evidence="6" id="KW-0812">Transmembrane</keyword>
<dbReference type="VEuPathDB" id="MicrosporidiaDB:VICG_00081"/>
<name>L2GPK6_VITCO</name>
<evidence type="ECO:0000256" key="2">
    <source>
        <dbReference type="ARBA" id="ARBA00005514"/>
    </source>
</evidence>
<comment type="similarity">
    <text evidence="2 4">Belongs to the MAK16 family.</text>
</comment>
<comment type="subcellular location">
    <subcellularLocation>
        <location evidence="1">Nucleus</location>
    </subcellularLocation>
</comment>
<dbReference type="PANTHER" id="PTHR23405">
    <property type="entry name" value="MAINTENANCE OF KILLER 16 MAK16 PROTEIN-RELATED"/>
    <property type="match status" value="1"/>
</dbReference>
<dbReference type="GeneID" id="19880799"/>
<dbReference type="PANTHER" id="PTHR23405:SF4">
    <property type="entry name" value="PROTEIN MAK16 HOMOLOG"/>
    <property type="match status" value="1"/>
</dbReference>
<keyword evidence="9" id="KW-1185">Reference proteome</keyword>
<dbReference type="GO" id="GO:0005730">
    <property type="term" value="C:nucleolus"/>
    <property type="evidence" value="ECO:0007669"/>
    <property type="project" value="UniProtKB-UniRule"/>
</dbReference>